<dbReference type="SUPFAM" id="SSF52540">
    <property type="entry name" value="P-loop containing nucleoside triphosphate hydrolases"/>
    <property type="match status" value="1"/>
</dbReference>
<evidence type="ECO:0000259" key="4">
    <source>
        <dbReference type="Pfam" id="PF08393"/>
    </source>
</evidence>
<dbReference type="Pfam" id="PF12775">
    <property type="entry name" value="AAA_7"/>
    <property type="match status" value="1"/>
</dbReference>
<keyword evidence="1" id="KW-0175">Coiled coil</keyword>
<dbReference type="PANTHER" id="PTHR22878">
    <property type="entry name" value="DYNEIN HEAVY CHAIN 6, AXONEMAL-LIKE-RELATED"/>
    <property type="match status" value="1"/>
</dbReference>
<dbReference type="Gene3D" id="3.20.180.20">
    <property type="entry name" value="Dynein heavy chain, N-terminal domain 2"/>
    <property type="match status" value="1"/>
</dbReference>
<dbReference type="EMBL" id="CAJPEV010001089">
    <property type="protein sequence ID" value="CAG0890641.1"/>
    <property type="molecule type" value="Genomic_DNA"/>
</dbReference>
<evidence type="ECO:0000313" key="6">
    <source>
        <dbReference type="Proteomes" id="UP000677054"/>
    </source>
</evidence>
<sequence length="2594" mass="295541">MNVEEQIDVSGFLWRRSGYSPAITLIEKSDPRLQWFRGVIQQCLHPAMSMSDGDLEAISLYLDQHVKSQRDHVLFCSYVSLVMLEEKEVPIGRDLFSLFNEDVGGAGGGGQSMPEEKSVSSLDTFEESPEVPAKVLTRKEIEHRVVKTLVFQKGVLPDEALVESENRECLGTIGFLRHESAPISEDMNVGRIFSIFSVHPDFLGMYEGILGKLYVPRLPVLQKDVELASIMGKYVTAVHRSVEHMKCEVSVSPPPGCPEDASLDNVEEKFQSWLREFRSELDAILEAVQEEFYNVFGRSLRSVIKNQERMDELEQRIGKLGADVAQVNFDPFDHERAHFWKSTMASFERERRVLLSQAKSFINYTFRDMRSSEAAFGILLKFSICPMNPMLRSVLNEKYADILTQYKREVTVIQGIFRDLQERPPVQRNLPPVAGAVVWVRHLLNSIRSPMQRFAAIPDLMQTDSGKLKDLLHSELEEIGTCISVGTLPKYNWLSLVIGEFLNHNESLLSGAKFLHAQLGYLTKEMENRVHALSNIDFLGLPEPNLSGKVPLCKDFFDDIQKRQVVAVQCALGHFSTISPLLNKIEGLLTGLSSGRAKRMMHFYEYWEDQIFRAFLTSLTRSLECFRESLLTSLPCFQVALVLSGTEILLRPSQAQKVPRWKKGTCLECRNIPGQPFRSFYDDIVLHPDIVSSVNDVKNDVVRVLQQLQVLCDKWRTYETLWKADKHKVISQFLRKIPTVMDYDSRLLLYATLREEAQRQPRISSLAAISVDVGPIIDAIDMYTMGWMQSFAIHLRESASSRIHAIHKDIEVLNSQLQGRASRSFEDLKVVLSTITQIRELNCNVERNLRDVDEMYYTLRSFHVLPKMILIQDIPEEEYQESEEVGEEWKQLFEDSRATEIRLARIKARFQRSTEEEVAAFILKCREFQAQFRTRGPSAYPQDLDQGIILLQPFQENLQKFEAERARLSSAQRLFDLPVTEYPEINEIGWELKDLCQIYALYIHHREALQTWSEFLWNEFDLSSILLPVEGLLKEMDNLPQSAREHPVGQELQGRLVEVCATLPLVIQLRTPALCPRHWLQLLAILGEDEASRSKVWQDLRLREVFSWGFHRHKDSILILIQSAEEESKVEAELHHINKFLMEVENESGILKRCQNERTGQTISKISSELEYFQRDLLRFLCLKRLDLPRLAFLSDHELLDLFGTTTTLAHFQYFVPKIFPGVAKLLGDDEVGITGMVGIGGEDILALSPVGMKGKAVEDWLPQLIHSMKESYWKEIKKAVYHYGCNKRMTEDWCKEHVTGAVLMAHSIWWTALIEHALNALAAERKRTKLNSKICIQGDRVAVKELLAKLDAETLSMKTWQLTSRRSSLLFFSALRCRELINFLLCSKAVLEPHLRREHLELWGLILEGIFPLDEEQAKEPQAEDEKARFQDLIFEVAKKLQICISSEQSPVLLAGKPGVGKSAIVLMHLDSVEAYSIIQCGIQGSIDTLRQCLDCSLEKQTKTTYGPPLGKQLTVFIKDLHLSQGEGEYERLASFISLLASSSSYYETSSGIQFKEMKKISFILTTDIDSLIPSSLLKNCFVIYVPPLLGSELEQVIDLPNPLPKATIELFTQLKQAYLTDSLLLSGPPNIYHILKLQTTLKSALYKNAVVEMQGRIWAHEVLRIFGGSFPDVSARDTIWDNLMKIVFKIFPPDVSELVLKEPIVFGYNEEKCLVSMDTLDPLRQRYMEKLKNTLPTIPPVILQSDLLVEKISHLERSLTLAKAEGMFPVVCIVSSDNTLLKISVEVRDEMKQGLNGIENFKASVAQVGSGLSNLQQEMESHLTVLQGCRRLGKMRKNLEEQEELLKEQEMYLESCRGASDKAALALDASVEQSLSELEQLTPSDVEQMSSEEPSKKYQGTLKALCVILKEADFGWQHGHVLVSQWHSLLPTLKQLKTLAMNLSQDAVSLARTYLKESEEENSGEKVEKKAFAALDSWVKTVLLCASSKTKIHDNSAQISAMEDNFNETRLERDKLKEDIKELEVEMETVNKKATEVSSEIQKLEERIAEQSQHLHMGQAMLEKLQHLQNRWEKECLEREEALQCVVGDSVFASDLKWYGALNGLEMEDRPLLAVLAALHLDGHGEMVNDEVLFLSHPIVEDEEEKSAQEEDEGLEGDEEESIQHPSWITRVKWEDMKKLRNLYPATLGSLLSMLTQEEGRWQEWLQKPSLVSLKEGIMEGAPWFHCLCLVKVLAPKQYLHATLEYSRHILGGSAPPLPSSPALECKSNGFMGTKKEVSGTYVVVNWIRFFLRQALVVVTTRAPRLEEEFIHLQEHLHPCLPQDHSGVNGKIADVAVFFHALLVNRGPYDKYAWSGKPKVRFHDAVVVQTLLQKFLKPDITPKDIDWDLIHWLLNWDSPPISQACKMLQFIFTVPALEILRMNQELVGQALRDPDERGCRLGECSNFLLNGSLPADFLKYWRDTKMTLEEFSARVLNCVKQLSAWACCIGPMGLSGCGWDQEEGRFTSALEDVLSSVPYLIVTLRESKTSFSPEEWVLIPLHLGNDGLEAEDGRRERSSILFGRVPVKCIVSHPSRWIPKNPRLFCLDSPRF</sequence>
<gene>
    <name evidence="5" type="ORF">DSTB1V02_LOCUS6136</name>
</gene>
<dbReference type="InterPro" id="IPR026983">
    <property type="entry name" value="DHC"/>
</dbReference>
<feature type="compositionally biased region" description="Acidic residues" evidence="2">
    <location>
        <begin position="2144"/>
        <end position="2163"/>
    </location>
</feature>
<evidence type="ECO:0008006" key="7">
    <source>
        <dbReference type="Google" id="ProtNLM"/>
    </source>
</evidence>
<name>A0A7R8XFF2_9CRUS</name>
<dbReference type="Pfam" id="PF08393">
    <property type="entry name" value="DHC_N2"/>
    <property type="match status" value="1"/>
</dbReference>
<dbReference type="InterPro" id="IPR013602">
    <property type="entry name" value="Dynein_heavy_linker"/>
</dbReference>
<protein>
    <recommendedName>
        <fullName evidence="7">Dynein heavy chain</fullName>
    </recommendedName>
</protein>
<dbReference type="GO" id="GO:0051959">
    <property type="term" value="F:dynein light intermediate chain binding"/>
    <property type="evidence" value="ECO:0007669"/>
    <property type="project" value="InterPro"/>
</dbReference>
<dbReference type="Gene3D" id="1.10.287.2620">
    <property type="match status" value="1"/>
</dbReference>
<dbReference type="GO" id="GO:0045505">
    <property type="term" value="F:dynein intermediate chain binding"/>
    <property type="evidence" value="ECO:0007669"/>
    <property type="project" value="InterPro"/>
</dbReference>
<dbReference type="Gene3D" id="3.40.50.300">
    <property type="entry name" value="P-loop containing nucleotide triphosphate hydrolases"/>
    <property type="match status" value="1"/>
</dbReference>
<organism evidence="5">
    <name type="scientific">Darwinula stevensoni</name>
    <dbReference type="NCBI Taxonomy" id="69355"/>
    <lineage>
        <taxon>Eukaryota</taxon>
        <taxon>Metazoa</taxon>
        <taxon>Ecdysozoa</taxon>
        <taxon>Arthropoda</taxon>
        <taxon>Crustacea</taxon>
        <taxon>Oligostraca</taxon>
        <taxon>Ostracoda</taxon>
        <taxon>Podocopa</taxon>
        <taxon>Podocopida</taxon>
        <taxon>Darwinulocopina</taxon>
        <taxon>Darwinuloidea</taxon>
        <taxon>Darwinulidae</taxon>
        <taxon>Darwinula</taxon>
    </lineage>
</organism>
<dbReference type="Proteomes" id="UP000677054">
    <property type="component" value="Unassembled WGS sequence"/>
</dbReference>
<feature type="domain" description="Dynein heavy chain linker" evidence="4">
    <location>
        <begin position="1142"/>
        <end position="1280"/>
    </location>
</feature>
<dbReference type="EMBL" id="LR900606">
    <property type="protein sequence ID" value="CAD7246282.1"/>
    <property type="molecule type" value="Genomic_DNA"/>
</dbReference>
<evidence type="ECO:0000313" key="5">
    <source>
        <dbReference type="EMBL" id="CAD7246282.1"/>
    </source>
</evidence>
<dbReference type="InterPro" id="IPR027417">
    <property type="entry name" value="P-loop_NTPase"/>
</dbReference>
<reference evidence="5" key="1">
    <citation type="submission" date="2020-11" db="EMBL/GenBank/DDBJ databases">
        <authorList>
            <person name="Tran Van P."/>
        </authorList>
    </citation>
    <scope>NUCLEOTIDE SEQUENCE</scope>
</reference>
<evidence type="ECO:0000259" key="3">
    <source>
        <dbReference type="Pfam" id="PF08385"/>
    </source>
</evidence>
<accession>A0A7R8XFF2</accession>
<evidence type="ECO:0000256" key="1">
    <source>
        <dbReference type="SAM" id="Coils"/>
    </source>
</evidence>
<dbReference type="Gene3D" id="1.20.920.20">
    <property type="match status" value="1"/>
</dbReference>
<dbReference type="InterPro" id="IPR042228">
    <property type="entry name" value="Dynein_linker_3"/>
</dbReference>
<feature type="coiled-coil region" evidence="1">
    <location>
        <begin position="2001"/>
        <end position="2056"/>
    </location>
</feature>
<feature type="domain" description="Dynein heavy chain tail" evidence="3">
    <location>
        <begin position="301"/>
        <end position="467"/>
    </location>
</feature>
<dbReference type="InterPro" id="IPR013594">
    <property type="entry name" value="Dynein_heavy_tail"/>
</dbReference>
<proteinExistence type="predicted"/>
<dbReference type="OrthoDB" id="64868at2759"/>
<evidence type="ECO:0000256" key="2">
    <source>
        <dbReference type="SAM" id="MobiDB-lite"/>
    </source>
</evidence>
<dbReference type="GO" id="GO:0030286">
    <property type="term" value="C:dynein complex"/>
    <property type="evidence" value="ECO:0007669"/>
    <property type="project" value="InterPro"/>
</dbReference>
<feature type="region of interest" description="Disordered" evidence="2">
    <location>
        <begin position="2144"/>
        <end position="2166"/>
    </location>
</feature>
<dbReference type="Pfam" id="PF08385">
    <property type="entry name" value="DHC_N1"/>
    <property type="match status" value="1"/>
</dbReference>
<dbReference type="Gene3D" id="1.20.920.30">
    <property type="match status" value="1"/>
</dbReference>
<dbReference type="GO" id="GO:0007018">
    <property type="term" value="P:microtubule-based movement"/>
    <property type="evidence" value="ECO:0007669"/>
    <property type="project" value="InterPro"/>
</dbReference>
<keyword evidence="6" id="KW-1185">Reference proteome</keyword>